<protein>
    <submittedName>
        <fullName evidence="2">Putative secreted peptide</fullName>
    </submittedName>
</protein>
<accession>A0A2M3ZRE5</accession>
<sequence>MALLILVVPAVAVWLLVVVAVASVCTATGALRVRSIDRTTAQPAAGEDDESATWVRFGANLIAARNSCLISRKENGAQRLLRARIGLSVGEIGECRDLRASPSAAIADRSEAPSVDIPSKGNTSSLSMISNELSSVGEGEAGLTSNPILTFVGFGFTTTLHSSTLVLVPEIAVTAPTEHPTSAPPAPVSSTSSMVDGLRPISRPP</sequence>
<name>A0A2M3ZRE5_9DIPT</name>
<feature type="region of interest" description="Disordered" evidence="1">
    <location>
        <begin position="176"/>
        <end position="205"/>
    </location>
</feature>
<dbReference type="EMBL" id="GGFM01010396">
    <property type="protein sequence ID" value="MBW31147.1"/>
    <property type="molecule type" value="Transcribed_RNA"/>
</dbReference>
<evidence type="ECO:0000313" key="2">
    <source>
        <dbReference type="EMBL" id="MBW31147.1"/>
    </source>
</evidence>
<organism evidence="2">
    <name type="scientific">Anopheles braziliensis</name>
    <dbReference type="NCBI Taxonomy" id="58242"/>
    <lineage>
        <taxon>Eukaryota</taxon>
        <taxon>Metazoa</taxon>
        <taxon>Ecdysozoa</taxon>
        <taxon>Arthropoda</taxon>
        <taxon>Hexapoda</taxon>
        <taxon>Insecta</taxon>
        <taxon>Pterygota</taxon>
        <taxon>Neoptera</taxon>
        <taxon>Endopterygota</taxon>
        <taxon>Diptera</taxon>
        <taxon>Nematocera</taxon>
        <taxon>Culicoidea</taxon>
        <taxon>Culicidae</taxon>
        <taxon>Anophelinae</taxon>
        <taxon>Anopheles</taxon>
    </lineage>
</organism>
<proteinExistence type="predicted"/>
<evidence type="ECO:0000256" key="1">
    <source>
        <dbReference type="SAM" id="MobiDB-lite"/>
    </source>
</evidence>
<dbReference type="AlphaFoldDB" id="A0A2M3ZRE5"/>
<reference evidence="2" key="1">
    <citation type="submission" date="2018-01" db="EMBL/GenBank/DDBJ databases">
        <title>An insight into the sialome of Amazonian anophelines.</title>
        <authorList>
            <person name="Ribeiro J.M."/>
            <person name="Scarpassa V."/>
            <person name="Calvo E."/>
        </authorList>
    </citation>
    <scope>NUCLEOTIDE SEQUENCE</scope>
    <source>
        <tissue evidence="2">Salivary glands</tissue>
    </source>
</reference>